<comment type="caution">
    <text evidence="1">The sequence shown here is derived from an EMBL/GenBank/DDBJ whole genome shotgun (WGS) entry which is preliminary data.</text>
</comment>
<accession>A0ACC0Q983</accession>
<name>A0ACC0Q983_RHOML</name>
<dbReference type="Proteomes" id="UP001062846">
    <property type="component" value="Chromosome 1"/>
</dbReference>
<sequence length="452" mass="52121">MENTIALADKRRRIIVPPSKTPLIKCGKAQSCTEDRISNLPDEVLVSIVSRLKFEQAASTSVLSRRWRDLWRFSRNLKLKFRDGLWLDFEDESFGLRCREFIDWVNYILKSHRGETIDGLSFEFCLDDKSFKSDIDSWISFAFQKRVKKLKLNFACNWTNGGLGYPLTADILHGYRLDSLTSLYLWHVDVTEEVLYYFLSVCPSLEELSTIHNMCLVNFSVSGPSLKLRHLEIQDAWYLEKLDICDSNLVSFKYTGEKTSISLKDTPLLVKASFGLGYACTIVQNSIHGSSYLQQLETLVLDFRCQYKKLRRFPNFPKLRNLRQLELVLTPSVSRLVLCGCLLRASPLLTRLKIEFRDFKDSTREETEVRRPKQPHKCLKIIGLITMVGCKAQLQIASYLLGSAPSLGKIIIDPRVQNKRIREDSDKLQTARNRVRQHLETRLPVGTELVVL</sequence>
<protein>
    <submittedName>
        <fullName evidence="1">Uncharacterized protein</fullName>
    </submittedName>
</protein>
<reference evidence="1" key="1">
    <citation type="submission" date="2022-02" db="EMBL/GenBank/DDBJ databases">
        <title>Plant Genome Project.</title>
        <authorList>
            <person name="Zhang R.-G."/>
        </authorList>
    </citation>
    <scope>NUCLEOTIDE SEQUENCE</scope>
    <source>
        <strain evidence="1">AT1</strain>
    </source>
</reference>
<proteinExistence type="predicted"/>
<organism evidence="1 2">
    <name type="scientific">Rhododendron molle</name>
    <name type="common">Chinese azalea</name>
    <name type="synonym">Azalea mollis</name>
    <dbReference type="NCBI Taxonomy" id="49168"/>
    <lineage>
        <taxon>Eukaryota</taxon>
        <taxon>Viridiplantae</taxon>
        <taxon>Streptophyta</taxon>
        <taxon>Embryophyta</taxon>
        <taxon>Tracheophyta</taxon>
        <taxon>Spermatophyta</taxon>
        <taxon>Magnoliopsida</taxon>
        <taxon>eudicotyledons</taxon>
        <taxon>Gunneridae</taxon>
        <taxon>Pentapetalae</taxon>
        <taxon>asterids</taxon>
        <taxon>Ericales</taxon>
        <taxon>Ericaceae</taxon>
        <taxon>Ericoideae</taxon>
        <taxon>Rhodoreae</taxon>
        <taxon>Rhododendron</taxon>
    </lineage>
</organism>
<dbReference type="EMBL" id="CM046388">
    <property type="protein sequence ID" value="KAI8574612.1"/>
    <property type="molecule type" value="Genomic_DNA"/>
</dbReference>
<evidence type="ECO:0000313" key="2">
    <source>
        <dbReference type="Proteomes" id="UP001062846"/>
    </source>
</evidence>
<evidence type="ECO:0000313" key="1">
    <source>
        <dbReference type="EMBL" id="KAI8574612.1"/>
    </source>
</evidence>
<gene>
    <name evidence="1" type="ORF">RHMOL_Rhmol01G0367600</name>
</gene>
<keyword evidence="2" id="KW-1185">Reference proteome</keyword>